<accession>A0A9K3CSU8</accession>
<evidence type="ECO:0000313" key="12">
    <source>
        <dbReference type="EMBL" id="GIQ82277.1"/>
    </source>
</evidence>
<keyword evidence="8 11" id="KW-0804">Transcription</keyword>
<dbReference type="InterPro" id="IPR004600">
    <property type="entry name" value="TFIIH_Tfb4/GTF2H3"/>
</dbReference>
<dbReference type="EMBL" id="BDIP01000644">
    <property type="protein sequence ID" value="GIQ82277.1"/>
    <property type="molecule type" value="Genomic_DNA"/>
</dbReference>
<evidence type="ECO:0000256" key="4">
    <source>
        <dbReference type="ARBA" id="ARBA00022763"/>
    </source>
</evidence>
<evidence type="ECO:0000256" key="2">
    <source>
        <dbReference type="ARBA" id="ARBA00005273"/>
    </source>
</evidence>
<evidence type="ECO:0000256" key="1">
    <source>
        <dbReference type="ARBA" id="ARBA00004123"/>
    </source>
</evidence>
<evidence type="ECO:0000256" key="10">
    <source>
        <dbReference type="ARBA" id="ARBA00023242"/>
    </source>
</evidence>
<dbReference type="GO" id="GO:0008270">
    <property type="term" value="F:zinc ion binding"/>
    <property type="evidence" value="ECO:0007669"/>
    <property type="project" value="UniProtKB-KW"/>
</dbReference>
<evidence type="ECO:0000256" key="9">
    <source>
        <dbReference type="ARBA" id="ARBA00023204"/>
    </source>
</evidence>
<dbReference type="PANTHER" id="PTHR12831">
    <property type="entry name" value="TRANSCRIPTION INITIATION FACTOR IIH TFIIH , POLYPEPTIDE 3-RELATED"/>
    <property type="match status" value="1"/>
</dbReference>
<comment type="similarity">
    <text evidence="2 11">Belongs to the TFB4 family.</text>
</comment>
<dbReference type="AlphaFoldDB" id="A0A9K3CSU8"/>
<dbReference type="PANTHER" id="PTHR12831:SF0">
    <property type="entry name" value="GENERAL TRANSCRIPTION FACTOR IIH SUBUNIT 3"/>
    <property type="match status" value="1"/>
</dbReference>
<evidence type="ECO:0000256" key="3">
    <source>
        <dbReference type="ARBA" id="ARBA00022723"/>
    </source>
</evidence>
<evidence type="ECO:0000256" key="6">
    <source>
        <dbReference type="ARBA" id="ARBA00022833"/>
    </source>
</evidence>
<keyword evidence="3 11" id="KW-0479">Metal-binding</keyword>
<dbReference type="GO" id="GO:0006289">
    <property type="term" value="P:nucleotide-excision repair"/>
    <property type="evidence" value="ECO:0007669"/>
    <property type="project" value="UniProtKB-UniRule"/>
</dbReference>
<name>A0A9K3CSU8_9EUKA</name>
<dbReference type="Proteomes" id="UP000265618">
    <property type="component" value="Unassembled WGS sequence"/>
</dbReference>
<protein>
    <submittedName>
        <fullName evidence="12">TFIIH subunit Tfb4/p34</fullName>
    </submittedName>
</protein>
<keyword evidence="5 11" id="KW-0863">Zinc-finger</keyword>
<dbReference type="GO" id="GO:0006355">
    <property type="term" value="P:regulation of DNA-templated transcription"/>
    <property type="evidence" value="ECO:0007669"/>
    <property type="project" value="InterPro"/>
</dbReference>
<evidence type="ECO:0000256" key="8">
    <source>
        <dbReference type="ARBA" id="ARBA00023163"/>
    </source>
</evidence>
<reference evidence="12 13" key="1">
    <citation type="journal article" date="2018" name="PLoS ONE">
        <title>The draft genome of Kipferlia bialata reveals reductive genome evolution in fornicate parasites.</title>
        <authorList>
            <person name="Tanifuji G."/>
            <person name="Takabayashi S."/>
            <person name="Kume K."/>
            <person name="Takagi M."/>
            <person name="Nakayama T."/>
            <person name="Kamikawa R."/>
            <person name="Inagaki Y."/>
            <person name="Hashimoto T."/>
        </authorList>
    </citation>
    <scope>NUCLEOTIDE SEQUENCE [LARGE SCALE GENOMIC DNA]</scope>
    <source>
        <strain evidence="12">NY0173</strain>
    </source>
</reference>
<dbReference type="Pfam" id="PF03850">
    <property type="entry name" value="Tfb4"/>
    <property type="match status" value="1"/>
</dbReference>
<keyword evidence="10 11" id="KW-0539">Nucleus</keyword>
<dbReference type="GO" id="GO:0005675">
    <property type="term" value="C:transcription factor TFIIH holo complex"/>
    <property type="evidence" value="ECO:0007669"/>
    <property type="project" value="UniProtKB-UniRule"/>
</dbReference>
<keyword evidence="13" id="KW-1185">Reference proteome</keyword>
<evidence type="ECO:0000313" key="13">
    <source>
        <dbReference type="Proteomes" id="UP000265618"/>
    </source>
</evidence>
<keyword evidence="6 11" id="KW-0862">Zinc</keyword>
<keyword evidence="7 11" id="KW-0805">Transcription regulation</keyword>
<gene>
    <name evidence="12" type="ORF">KIPB_003383</name>
</gene>
<comment type="subcellular location">
    <subcellularLocation>
        <location evidence="1 11">Nucleus</location>
    </subcellularLocation>
</comment>
<evidence type="ECO:0000256" key="5">
    <source>
        <dbReference type="ARBA" id="ARBA00022771"/>
    </source>
</evidence>
<evidence type="ECO:0000256" key="7">
    <source>
        <dbReference type="ARBA" id="ARBA00023015"/>
    </source>
</evidence>
<comment type="caution">
    <text evidence="12">The sequence shown here is derived from an EMBL/GenBank/DDBJ whole genome shotgun (WGS) entry which is preliminary data.</text>
</comment>
<dbReference type="Gene3D" id="3.40.50.410">
    <property type="entry name" value="von Willebrand factor, type A domain"/>
    <property type="match status" value="1"/>
</dbReference>
<keyword evidence="9 11" id="KW-0234">DNA repair</keyword>
<keyword evidence="4 11" id="KW-0227">DNA damage</keyword>
<proteinExistence type="inferred from homology"/>
<dbReference type="InterPro" id="IPR036465">
    <property type="entry name" value="vWFA_dom_sf"/>
</dbReference>
<sequence>MAPTKPSLLAQKKLYLNVSLSPEGVYDKLPELLVIVLDLCNNSGNQVAETYADCLLSCVLFVGSSHLLALRSNSLVILGADHESVTPIYSSVAPTALPPNPQLLRAALQAAPSPASVPVGEAPMLIPAITRALAFANTASETKGLTRARILVIAKGPPKPRPSMLASALFIARLKGIPIDIALLASETPAVLSQAAALTRGSLIGLTVPMGTANQVTLPVTLTQTLMRVSPSVAARKTLRSGVNDSVNFGAMCSLPEHQAMSVHVA</sequence>
<organism evidence="12 13">
    <name type="scientific">Kipferlia bialata</name>
    <dbReference type="NCBI Taxonomy" id="797122"/>
    <lineage>
        <taxon>Eukaryota</taxon>
        <taxon>Metamonada</taxon>
        <taxon>Carpediemonas-like organisms</taxon>
        <taxon>Kipferlia</taxon>
    </lineage>
</organism>
<dbReference type="GO" id="GO:0000439">
    <property type="term" value="C:transcription factor TFIIH core complex"/>
    <property type="evidence" value="ECO:0007669"/>
    <property type="project" value="UniProtKB-UniRule"/>
</dbReference>
<evidence type="ECO:0000256" key="11">
    <source>
        <dbReference type="RuleBase" id="RU368090"/>
    </source>
</evidence>